<dbReference type="AlphaFoldDB" id="A0AAV7I2C8"/>
<gene>
    <name evidence="1" type="ORF">KQX54_008634</name>
</gene>
<organism evidence="1 2">
    <name type="scientific">Cotesia glomerata</name>
    <name type="common">Lepidopteran parasitic wasp</name>
    <name type="synonym">Apanteles glomeratus</name>
    <dbReference type="NCBI Taxonomy" id="32391"/>
    <lineage>
        <taxon>Eukaryota</taxon>
        <taxon>Metazoa</taxon>
        <taxon>Ecdysozoa</taxon>
        <taxon>Arthropoda</taxon>
        <taxon>Hexapoda</taxon>
        <taxon>Insecta</taxon>
        <taxon>Pterygota</taxon>
        <taxon>Neoptera</taxon>
        <taxon>Endopterygota</taxon>
        <taxon>Hymenoptera</taxon>
        <taxon>Apocrita</taxon>
        <taxon>Ichneumonoidea</taxon>
        <taxon>Braconidae</taxon>
        <taxon>Microgastrinae</taxon>
        <taxon>Cotesia</taxon>
    </lineage>
</organism>
<protein>
    <submittedName>
        <fullName evidence="1">Uncharacterized protein</fullName>
    </submittedName>
</protein>
<proteinExistence type="predicted"/>
<dbReference type="EMBL" id="JAHXZJ010002609">
    <property type="protein sequence ID" value="KAH0539829.1"/>
    <property type="molecule type" value="Genomic_DNA"/>
</dbReference>
<dbReference type="Proteomes" id="UP000826195">
    <property type="component" value="Unassembled WGS sequence"/>
</dbReference>
<name>A0AAV7I2C8_COTGL</name>
<reference evidence="1 2" key="1">
    <citation type="journal article" date="2021" name="J. Hered.">
        <title>A chromosome-level genome assembly of the parasitoid wasp, Cotesia glomerata (Hymenoptera: Braconidae).</title>
        <authorList>
            <person name="Pinto B.J."/>
            <person name="Weis J.J."/>
            <person name="Gamble T."/>
            <person name="Ode P.J."/>
            <person name="Paul R."/>
            <person name="Zaspel J.M."/>
        </authorList>
    </citation>
    <scope>NUCLEOTIDE SEQUENCE [LARGE SCALE GENOMIC DNA]</scope>
    <source>
        <strain evidence="1">CgM1</strain>
    </source>
</reference>
<evidence type="ECO:0000313" key="1">
    <source>
        <dbReference type="EMBL" id="KAH0539829.1"/>
    </source>
</evidence>
<evidence type="ECO:0000313" key="2">
    <source>
        <dbReference type="Proteomes" id="UP000826195"/>
    </source>
</evidence>
<accession>A0AAV7I2C8</accession>
<sequence length="83" mass="9514">MRSKLIALIALEAKGVKRLKSLVNTAKKFPVDPFCCLEPSWYDPSFKTTFRSEVKRFRQATGIALLYFYDDNSKEDDDDDDGS</sequence>
<keyword evidence="2" id="KW-1185">Reference proteome</keyword>
<comment type="caution">
    <text evidence="1">The sequence shown here is derived from an EMBL/GenBank/DDBJ whole genome shotgun (WGS) entry which is preliminary data.</text>
</comment>